<keyword evidence="1" id="KW-0175">Coiled coil</keyword>
<feature type="non-terminal residue" evidence="3">
    <location>
        <position position="360"/>
    </location>
</feature>
<evidence type="ECO:0000313" key="3">
    <source>
        <dbReference type="EMBL" id="KKK60656.1"/>
    </source>
</evidence>
<protein>
    <submittedName>
        <fullName evidence="3">Uncharacterized protein</fullName>
    </submittedName>
</protein>
<dbReference type="AlphaFoldDB" id="A0A0F8ZL37"/>
<name>A0A0F8ZL37_9ZZZZ</name>
<evidence type="ECO:0000256" key="1">
    <source>
        <dbReference type="SAM" id="Coils"/>
    </source>
</evidence>
<proteinExistence type="predicted"/>
<feature type="compositionally biased region" description="Basic and acidic residues" evidence="2">
    <location>
        <begin position="72"/>
        <end position="90"/>
    </location>
</feature>
<feature type="non-terminal residue" evidence="3">
    <location>
        <position position="1"/>
    </location>
</feature>
<feature type="coiled-coil region" evidence="1">
    <location>
        <begin position="304"/>
        <end position="331"/>
    </location>
</feature>
<sequence>AITFAIKELASRDETLKFVFSHDLNMMTWDPRNVTNGIEELARDNGQYLFGPLADQVARMKERQEQQAAMEAEQRQLAEEQQRQEQQRRFEEQQLLEDAKHQMLPRLQETTTPEQLEKMRELGIAKRPFGHETQLSRGTFPGAGPFEDLQGMMPFTMSIAPTKDYVDKGKIPPELMRNTLLHTVQTEGQPALGWIGGFADYNNKILYIAEVQSDLMQRTGKMRDPEKVQQQRKQEVGTIQQQITNTQAKIQNAVSPKQQITQKLDTIRQENASLSPGDSRLQRNQGIVDNLLRQLPNIPDTVDTRNLELTLQSLNQSLAEAQQRLEESINAKDETNYFTPKYRPWHDYKSKVENTFKEWI</sequence>
<comment type="caution">
    <text evidence="3">The sequence shown here is derived from an EMBL/GenBank/DDBJ whole genome shotgun (WGS) entry which is preliminary data.</text>
</comment>
<reference evidence="3" key="1">
    <citation type="journal article" date="2015" name="Nature">
        <title>Complex archaea that bridge the gap between prokaryotes and eukaryotes.</title>
        <authorList>
            <person name="Spang A."/>
            <person name="Saw J.H."/>
            <person name="Jorgensen S.L."/>
            <person name="Zaremba-Niedzwiedzka K."/>
            <person name="Martijn J."/>
            <person name="Lind A.E."/>
            <person name="van Eijk R."/>
            <person name="Schleper C."/>
            <person name="Guy L."/>
            <person name="Ettema T.J."/>
        </authorList>
    </citation>
    <scope>NUCLEOTIDE SEQUENCE</scope>
</reference>
<feature type="region of interest" description="Disordered" evidence="2">
    <location>
        <begin position="66"/>
        <end position="90"/>
    </location>
</feature>
<dbReference type="EMBL" id="LAZR01062861">
    <property type="protein sequence ID" value="KKK60656.1"/>
    <property type="molecule type" value="Genomic_DNA"/>
</dbReference>
<accession>A0A0F8ZL37</accession>
<evidence type="ECO:0000256" key="2">
    <source>
        <dbReference type="SAM" id="MobiDB-lite"/>
    </source>
</evidence>
<organism evidence="3">
    <name type="scientific">marine sediment metagenome</name>
    <dbReference type="NCBI Taxonomy" id="412755"/>
    <lineage>
        <taxon>unclassified sequences</taxon>
        <taxon>metagenomes</taxon>
        <taxon>ecological metagenomes</taxon>
    </lineage>
</organism>
<gene>
    <name evidence="3" type="ORF">LCGC14_3022180</name>
</gene>